<accession>A0ACB7X1T5</accession>
<evidence type="ECO:0000313" key="2">
    <source>
        <dbReference type="Proteomes" id="UP000828048"/>
    </source>
</evidence>
<gene>
    <name evidence="1" type="ORF">Vadar_017002</name>
</gene>
<dbReference type="EMBL" id="CM037152">
    <property type="protein sequence ID" value="KAH7834524.1"/>
    <property type="molecule type" value="Genomic_DNA"/>
</dbReference>
<dbReference type="Proteomes" id="UP000828048">
    <property type="component" value="Chromosome 2"/>
</dbReference>
<name>A0ACB7X1T5_9ERIC</name>
<protein>
    <submittedName>
        <fullName evidence="1">Uncharacterized protein</fullName>
    </submittedName>
</protein>
<keyword evidence="2" id="KW-1185">Reference proteome</keyword>
<proteinExistence type="predicted"/>
<comment type="caution">
    <text evidence="1">The sequence shown here is derived from an EMBL/GenBank/DDBJ whole genome shotgun (WGS) entry which is preliminary data.</text>
</comment>
<organism evidence="1 2">
    <name type="scientific">Vaccinium darrowii</name>
    <dbReference type="NCBI Taxonomy" id="229202"/>
    <lineage>
        <taxon>Eukaryota</taxon>
        <taxon>Viridiplantae</taxon>
        <taxon>Streptophyta</taxon>
        <taxon>Embryophyta</taxon>
        <taxon>Tracheophyta</taxon>
        <taxon>Spermatophyta</taxon>
        <taxon>Magnoliopsida</taxon>
        <taxon>eudicotyledons</taxon>
        <taxon>Gunneridae</taxon>
        <taxon>Pentapetalae</taxon>
        <taxon>asterids</taxon>
        <taxon>Ericales</taxon>
        <taxon>Ericaceae</taxon>
        <taxon>Vaccinioideae</taxon>
        <taxon>Vaccinieae</taxon>
        <taxon>Vaccinium</taxon>
    </lineage>
</organism>
<reference evidence="1 2" key="1">
    <citation type="journal article" date="2021" name="Hortic Res">
        <title>High-quality reference genome and annotation aids understanding of berry development for evergreen blueberry (Vaccinium darrowii).</title>
        <authorList>
            <person name="Yu J."/>
            <person name="Hulse-Kemp A.M."/>
            <person name="Babiker E."/>
            <person name="Staton M."/>
        </authorList>
    </citation>
    <scope>NUCLEOTIDE SEQUENCE [LARGE SCALE GENOMIC DNA]</scope>
    <source>
        <strain evidence="2">cv. NJ 8807/NJ 8810</strain>
        <tissue evidence="1">Young leaf</tissue>
    </source>
</reference>
<sequence>MSLNTFSPNFLKLHCPSPPILIPKSHTTKRTFLARNANNGSEPDPSSNGYPSPASTKKTPTFFTGKPEADVIVIGSGIAGLCCAGLLSRYQQDVLVLESHDAPGGAAHSFQKKGYTFDSGPSLFSGFQSRGPQANPLAQVLDALGESIPCASYDSWMVYIPEGEFLSRIGPTEFFKDLEKYASLDAVREWRKLLDAILPMSTAAMALPPLSIRGDWGVLSTAATRYGPSLLKSFAQMGPQGALSATKLLRPFSEIIDSLELKDPFIRNWIDLLSFLLAGVKSDGVLSAEMVYMFAEWYKPGCSLEYPLHGSGAVVDALVRGIQKFGGRISLRSHVEKIVVENGRAVGVKLSSGQFVRAKKAVVSNASMWDTLDLLPKEVIPKSYEDRIKMTPQCESFMHLHVGFDAEGIREDLGIHHIVVNDWKRGVDADQNVVLISVPSVLSPDLAPPGKHVLHAYAPGTEPFELWEGLDRKSAEYKELKAERSEFLWKAVERAIGPGFDREKCEVKLVGTPLTHRRYLRRNRGTYGPAIKAGQGTFPGHSTPIPQLYCCGDSTFPGIGVPAVAASGAIVANSLVSVSQHSQLLDAVGI</sequence>
<evidence type="ECO:0000313" key="1">
    <source>
        <dbReference type="EMBL" id="KAH7834524.1"/>
    </source>
</evidence>